<feature type="compositionally biased region" description="Gly residues" evidence="1">
    <location>
        <begin position="109"/>
        <end position="126"/>
    </location>
</feature>
<feature type="region of interest" description="Disordered" evidence="1">
    <location>
        <begin position="790"/>
        <end position="1174"/>
    </location>
</feature>
<dbReference type="OrthoDB" id="10692120at2759"/>
<feature type="compositionally biased region" description="Basic residues" evidence="1">
    <location>
        <begin position="306"/>
        <end position="315"/>
    </location>
</feature>
<dbReference type="InterPro" id="IPR017956">
    <property type="entry name" value="AT_hook_DNA-bd_motif"/>
</dbReference>
<feature type="compositionally biased region" description="Basic and acidic residues" evidence="1">
    <location>
        <begin position="1020"/>
        <end position="1032"/>
    </location>
</feature>
<evidence type="ECO:0000313" key="3">
    <source>
        <dbReference type="Proteomes" id="UP000002009"/>
    </source>
</evidence>
<feature type="compositionally biased region" description="Acidic residues" evidence="1">
    <location>
        <begin position="797"/>
        <end position="815"/>
    </location>
</feature>
<gene>
    <name evidence="2" type="ORF">MICPUN_99422</name>
</gene>
<dbReference type="GO" id="GO:0003677">
    <property type="term" value="F:DNA binding"/>
    <property type="evidence" value="ECO:0007669"/>
    <property type="project" value="InterPro"/>
</dbReference>
<feature type="compositionally biased region" description="Acidic residues" evidence="1">
    <location>
        <begin position="661"/>
        <end position="687"/>
    </location>
</feature>
<name>C1E1H4_MICCC</name>
<dbReference type="PANTHER" id="PTHR48209">
    <property type="entry name" value="AGL056WP"/>
    <property type="match status" value="1"/>
</dbReference>
<feature type="region of interest" description="Disordered" evidence="1">
    <location>
        <begin position="109"/>
        <end position="128"/>
    </location>
</feature>
<feature type="region of interest" description="Disordered" evidence="1">
    <location>
        <begin position="165"/>
        <end position="446"/>
    </location>
</feature>
<feature type="compositionally biased region" description="Gly residues" evidence="1">
    <location>
        <begin position="205"/>
        <end position="217"/>
    </location>
</feature>
<dbReference type="SMART" id="SM00384">
    <property type="entry name" value="AT_hook"/>
    <property type="match status" value="4"/>
</dbReference>
<dbReference type="EMBL" id="CP001324">
    <property type="protein sequence ID" value="ACO61742.1"/>
    <property type="molecule type" value="Genomic_DNA"/>
</dbReference>
<feature type="compositionally biased region" description="Acidic residues" evidence="1">
    <location>
        <begin position="576"/>
        <end position="606"/>
    </location>
</feature>
<feature type="region of interest" description="Disordered" evidence="1">
    <location>
        <begin position="1"/>
        <end position="63"/>
    </location>
</feature>
<dbReference type="RefSeq" id="XP_002500484.1">
    <property type="nucleotide sequence ID" value="XM_002500438.1"/>
</dbReference>
<dbReference type="GeneID" id="8242099"/>
<proteinExistence type="predicted"/>
<feature type="compositionally biased region" description="Basic residues" evidence="1">
    <location>
        <begin position="542"/>
        <end position="572"/>
    </location>
</feature>
<feature type="compositionally biased region" description="Low complexity" evidence="1">
    <location>
        <begin position="525"/>
        <end position="537"/>
    </location>
</feature>
<feature type="compositionally biased region" description="Polar residues" evidence="1">
    <location>
        <begin position="1155"/>
        <end position="1167"/>
    </location>
</feature>
<sequence>MPLVRSNDAPDSADPVRSGAIFGLVPSTGAPPHDAHPGSPGGGFGGSPYGGGGSYGGDTRETQQYTDYQNMGNGWVQRTRRSTVERVIERVHTDVDEMVPMRGGAGGAHLHGGGGGGLVPHGGPGSNGWLNGELARQVHSKFEDMVRQSPAPTRAERSAYDELVRSFPPPESRGRLALGDGSGIEREPQPGIVSPTGGYAAPWMNGGGGGGGAGGDGRYPSRLGHNTAGDGDNTAGGVDANGSPAERSIFSDLKSPPPSMRRASGGGGSGSGFTLDDLILRKKGPDAAAARGAIFSPPPSPPGGRGRGRGRRGRKPGAGAGAKKPSPPPEPSESSSESEDADEDADDDYVSPAGVEGGRDASSPLEKLARAAEKRGATRAGASPRVTVGKSPAKSPASLTARAARRSYRIGDSDSDDDGNKIAAVRAGRTKPSTGVGGNKRGSREARQLLIAAQRMARVTGGGGAGASGVVATATTPAAASPSALRGAGTPASVGGRSGGRSTRERRAPSAFWLNEDAKRKDPFATTATPAATSAAAESKKTAARAKPGPKAKKPAAKRGRPKSKAKPAAKRRRDDDDDDDDDDGESSSSESESESESEESEEEETLEARAARTSAVKKSVAKKSAVKSPAKRPRGRSPTKGPTRARPAKKPSKSLAVYSESEDATDEDEDEEDEEDEDEEDEDDDVPPPKGDDDTEESDGDDTEESDEDSEDDTPLASRYKGKPSKAAASPKGKKPPPAAKPKPKPSPKPAKPSPGKGNRRHSAEHAAALVSAEIMGRKTSMARRFGLNVARVVDSEAESSDDDEEEGEDDDDAGPPGSTPTDRSSDRTEASSPATATTDADGGAADTTDADDTPATKGSAGGQPPRSIEKGKRGGWRPGAGRPRKVYDPNDPTPRKRRRLPGEPPRKRGRPRKHPTAEDIEAGHIRRKPASAEEKAAALRRLAGGIGGIFGQDVAAPKPRGRPRKDGSSKSAPPKPSGADNKPARETPAPAVRANAISTERWAARVKKAFAGGNAEASHPDSPPRRREVSFPENEGEGAAGAEPRDGAASAPRSAPPAPPPSGRYGSDRENEQVSAAKSSRRKSILRTLGKSLGEENERDARRNALDRRYSDVPEFEVFGFQGTPEKGGAASPDFGGSPGLFTAKSPGGLISQLDTDTPVTSPVRSSPRLRG</sequence>
<feature type="compositionally biased region" description="Basic residues" evidence="1">
    <location>
        <begin position="620"/>
        <end position="638"/>
    </location>
</feature>
<organism evidence="2 3">
    <name type="scientific">Micromonas commoda (strain RCC299 / NOUM17 / CCMP2709)</name>
    <name type="common">Picoplanktonic green alga</name>
    <dbReference type="NCBI Taxonomy" id="296587"/>
    <lineage>
        <taxon>Eukaryota</taxon>
        <taxon>Viridiplantae</taxon>
        <taxon>Chlorophyta</taxon>
        <taxon>Mamiellophyceae</taxon>
        <taxon>Mamiellales</taxon>
        <taxon>Mamiellaceae</taxon>
        <taxon>Micromonas</taxon>
    </lineage>
</organism>
<evidence type="ECO:0000313" key="2">
    <source>
        <dbReference type="EMBL" id="ACO61742.1"/>
    </source>
</evidence>
<accession>C1E1H4</accession>
<feature type="compositionally biased region" description="Gly residues" evidence="1">
    <location>
        <begin position="39"/>
        <end position="56"/>
    </location>
</feature>
<dbReference type="InParanoid" id="C1E1H4"/>
<feature type="compositionally biased region" description="Basic and acidic residues" evidence="1">
    <location>
        <begin position="917"/>
        <end position="939"/>
    </location>
</feature>
<dbReference type="PRINTS" id="PR00929">
    <property type="entry name" value="ATHOOK"/>
</dbReference>
<dbReference type="OMA" id="PFPHEVP"/>
<protein>
    <submittedName>
        <fullName evidence="2">Uncharacterized protein</fullName>
    </submittedName>
</protein>
<feature type="compositionally biased region" description="Pro residues" evidence="1">
    <location>
        <begin position="737"/>
        <end position="754"/>
    </location>
</feature>
<feature type="compositionally biased region" description="Low complexity" evidence="1">
    <location>
        <begin position="835"/>
        <end position="849"/>
    </location>
</feature>
<dbReference type="KEGG" id="mis:MICPUN_99422"/>
<reference evidence="2 3" key="1">
    <citation type="journal article" date="2009" name="Science">
        <title>Green evolution and dynamic adaptations revealed by genomes of the marine picoeukaryotes Micromonas.</title>
        <authorList>
            <person name="Worden A.Z."/>
            <person name="Lee J.H."/>
            <person name="Mock T."/>
            <person name="Rouze P."/>
            <person name="Simmons M.P."/>
            <person name="Aerts A.L."/>
            <person name="Allen A.E."/>
            <person name="Cuvelier M.L."/>
            <person name="Derelle E."/>
            <person name="Everett M.V."/>
            <person name="Foulon E."/>
            <person name="Grimwood J."/>
            <person name="Gundlach H."/>
            <person name="Henrissat B."/>
            <person name="Napoli C."/>
            <person name="McDonald S.M."/>
            <person name="Parker M.S."/>
            <person name="Rombauts S."/>
            <person name="Salamov A."/>
            <person name="Von Dassow P."/>
            <person name="Badger J.H."/>
            <person name="Coutinho P.M."/>
            <person name="Demir E."/>
            <person name="Dubchak I."/>
            <person name="Gentemann C."/>
            <person name="Eikrem W."/>
            <person name="Gready J.E."/>
            <person name="John U."/>
            <person name="Lanier W."/>
            <person name="Lindquist E.A."/>
            <person name="Lucas S."/>
            <person name="Mayer K.F."/>
            <person name="Moreau H."/>
            <person name="Not F."/>
            <person name="Otillar R."/>
            <person name="Panaud O."/>
            <person name="Pangilinan J."/>
            <person name="Paulsen I."/>
            <person name="Piegu B."/>
            <person name="Poliakov A."/>
            <person name="Robbens S."/>
            <person name="Schmutz J."/>
            <person name="Toulza E."/>
            <person name="Wyss T."/>
            <person name="Zelensky A."/>
            <person name="Zhou K."/>
            <person name="Armbrust E.V."/>
            <person name="Bhattacharya D."/>
            <person name="Goodenough U.W."/>
            <person name="Van de Peer Y."/>
            <person name="Grigoriev I.V."/>
        </authorList>
    </citation>
    <scope>NUCLEOTIDE SEQUENCE [LARGE SCALE GENOMIC DNA]</scope>
    <source>
        <strain evidence="3">RCC299 / NOUM17</strain>
    </source>
</reference>
<feature type="compositionally biased region" description="Basic and acidic residues" evidence="1">
    <location>
        <begin position="367"/>
        <end position="376"/>
    </location>
</feature>
<feature type="compositionally biased region" description="Low complexity" evidence="1">
    <location>
        <begin position="971"/>
        <end position="982"/>
    </location>
</feature>
<keyword evidence="3" id="KW-1185">Reference proteome</keyword>
<feature type="region of interest" description="Disordered" evidence="1">
    <location>
        <begin position="477"/>
        <end position="778"/>
    </location>
</feature>
<feature type="compositionally biased region" description="Acidic residues" evidence="1">
    <location>
        <begin position="694"/>
        <end position="715"/>
    </location>
</feature>
<dbReference type="AlphaFoldDB" id="C1E1H4"/>
<dbReference type="Proteomes" id="UP000002009">
    <property type="component" value="Chromosome 3"/>
</dbReference>
<feature type="compositionally biased region" description="Basic and acidic residues" evidence="1">
    <location>
        <begin position="1095"/>
        <end position="1114"/>
    </location>
</feature>
<evidence type="ECO:0000256" key="1">
    <source>
        <dbReference type="SAM" id="MobiDB-lite"/>
    </source>
</evidence>
<feature type="compositionally biased region" description="Acidic residues" evidence="1">
    <location>
        <begin position="336"/>
        <end position="349"/>
    </location>
</feature>
<dbReference type="PANTHER" id="PTHR48209:SF2">
    <property type="entry name" value="FI24008P1"/>
    <property type="match status" value="1"/>
</dbReference>